<gene>
    <name evidence="1" type="ORF">N7517_009879</name>
</gene>
<name>A0A9W9RN83_9EURO</name>
<sequence length="79" mass="9114">MHHPCSALRVHSTLRICGVSWDGVKIWVFGHTHYTTEFKERGISVVSNQRGYVLPWKTEKGNFDVRRVVSKPGFDEDEV</sequence>
<dbReference type="EMBL" id="JAPZBT010000004">
    <property type="protein sequence ID" value="KAJ5360688.1"/>
    <property type="molecule type" value="Genomic_DNA"/>
</dbReference>
<evidence type="ECO:0008006" key="3">
    <source>
        <dbReference type="Google" id="ProtNLM"/>
    </source>
</evidence>
<dbReference type="Proteomes" id="UP001147752">
    <property type="component" value="Unassembled WGS sequence"/>
</dbReference>
<organism evidence="1 2">
    <name type="scientific">Penicillium concentricum</name>
    <dbReference type="NCBI Taxonomy" id="293559"/>
    <lineage>
        <taxon>Eukaryota</taxon>
        <taxon>Fungi</taxon>
        <taxon>Dikarya</taxon>
        <taxon>Ascomycota</taxon>
        <taxon>Pezizomycotina</taxon>
        <taxon>Eurotiomycetes</taxon>
        <taxon>Eurotiomycetidae</taxon>
        <taxon>Eurotiales</taxon>
        <taxon>Aspergillaceae</taxon>
        <taxon>Penicillium</taxon>
    </lineage>
</organism>
<comment type="caution">
    <text evidence="1">The sequence shown here is derived from an EMBL/GenBank/DDBJ whole genome shotgun (WGS) entry which is preliminary data.</text>
</comment>
<proteinExistence type="predicted"/>
<reference evidence="1" key="2">
    <citation type="journal article" date="2023" name="IMA Fungus">
        <title>Comparative genomic study of the Penicillium genus elucidates a diverse pangenome and 15 lateral gene transfer events.</title>
        <authorList>
            <person name="Petersen C."/>
            <person name="Sorensen T."/>
            <person name="Nielsen M.R."/>
            <person name="Sondergaard T.E."/>
            <person name="Sorensen J.L."/>
            <person name="Fitzpatrick D.A."/>
            <person name="Frisvad J.C."/>
            <person name="Nielsen K.L."/>
        </authorList>
    </citation>
    <scope>NUCLEOTIDE SEQUENCE</scope>
    <source>
        <strain evidence="1">IBT 3081</strain>
    </source>
</reference>
<evidence type="ECO:0000313" key="2">
    <source>
        <dbReference type="Proteomes" id="UP001147752"/>
    </source>
</evidence>
<dbReference type="GeneID" id="81466785"/>
<dbReference type="OrthoDB" id="550558at2759"/>
<dbReference type="RefSeq" id="XP_056576174.1">
    <property type="nucleotide sequence ID" value="XM_056727602.1"/>
</dbReference>
<accession>A0A9W9RN83</accession>
<evidence type="ECO:0000313" key="1">
    <source>
        <dbReference type="EMBL" id="KAJ5360688.1"/>
    </source>
</evidence>
<reference evidence="1" key="1">
    <citation type="submission" date="2022-12" db="EMBL/GenBank/DDBJ databases">
        <authorList>
            <person name="Petersen C."/>
        </authorList>
    </citation>
    <scope>NUCLEOTIDE SEQUENCE</scope>
    <source>
        <strain evidence="1">IBT 3081</strain>
    </source>
</reference>
<dbReference type="AlphaFoldDB" id="A0A9W9RN83"/>
<keyword evidence="2" id="KW-1185">Reference proteome</keyword>
<protein>
    <recommendedName>
        <fullName evidence="3">Calcineurin-like phosphoesterase domain-containing protein</fullName>
    </recommendedName>
</protein>